<dbReference type="SMART" id="SM00448">
    <property type="entry name" value="REC"/>
    <property type="match status" value="1"/>
</dbReference>
<evidence type="ECO:0000313" key="5">
    <source>
        <dbReference type="Proteomes" id="UP000594800"/>
    </source>
</evidence>
<dbReference type="SUPFAM" id="SSF88659">
    <property type="entry name" value="Sigma3 and sigma4 domains of RNA polymerase sigma factors"/>
    <property type="match status" value="1"/>
</dbReference>
<dbReference type="EMBL" id="CP064942">
    <property type="protein sequence ID" value="QPH52338.1"/>
    <property type="molecule type" value="Genomic_DNA"/>
</dbReference>
<dbReference type="CDD" id="cd17540">
    <property type="entry name" value="REC_PhyR"/>
    <property type="match status" value="1"/>
</dbReference>
<dbReference type="AlphaFoldDB" id="A0A7S9QAQ3"/>
<dbReference type="Pfam" id="PF00072">
    <property type="entry name" value="Response_reg"/>
    <property type="match status" value="1"/>
</dbReference>
<dbReference type="InterPro" id="IPR053867">
    <property type="entry name" value="PhyR_sigma4"/>
</dbReference>
<sequence length="287" mass="31400">MQENSSAADRLGDVLPELRRFARALCGSQAAGDAYAAATLEAILADPDEFGATPDPKRTLFEIFGSIWRSSGRSIDGIGEEGSAREAVMQERLSALTPQAREAVMQERLSALTPQAREAVLLRLLEDFSFGDIARIMKISTVEAEELVDIGMTELESEQRSRVLIIEDEPLIALDLSNIVEGLGHDVISIARTRNEAVEAVKDLRPDLILADVRLADGSSGIDAVDDILGAAQDDIPVIFITAYPQRLLTGERREPAFVITKPFDERKLRVLIDQALFFRMLPAPSA</sequence>
<evidence type="ECO:0000259" key="3">
    <source>
        <dbReference type="PROSITE" id="PS50110"/>
    </source>
</evidence>
<dbReference type="PROSITE" id="PS50110">
    <property type="entry name" value="RESPONSE_REGULATORY"/>
    <property type="match status" value="1"/>
</dbReference>
<dbReference type="InterPro" id="IPR053866">
    <property type="entry name" value="PhyR_sigma2"/>
</dbReference>
<dbReference type="Gene3D" id="1.10.10.10">
    <property type="entry name" value="Winged helix-like DNA-binding domain superfamily/Winged helix DNA-binding domain"/>
    <property type="match status" value="1"/>
</dbReference>
<feature type="modified residue" description="4-aspartylphosphate" evidence="2">
    <location>
        <position position="212"/>
    </location>
</feature>
<evidence type="ECO:0000256" key="1">
    <source>
        <dbReference type="ARBA" id="ARBA00022553"/>
    </source>
</evidence>
<dbReference type="InterPro" id="IPR011006">
    <property type="entry name" value="CheY-like_superfamily"/>
</dbReference>
<feature type="domain" description="Response regulatory" evidence="3">
    <location>
        <begin position="162"/>
        <end position="277"/>
    </location>
</feature>
<proteinExistence type="predicted"/>
<gene>
    <name evidence="4" type="ORF">I0K15_10920</name>
</gene>
<dbReference type="InterPro" id="IPR036388">
    <property type="entry name" value="WH-like_DNA-bd_sf"/>
</dbReference>
<dbReference type="InterPro" id="IPR050595">
    <property type="entry name" value="Bact_response_regulator"/>
</dbReference>
<keyword evidence="5" id="KW-1185">Reference proteome</keyword>
<accession>A0A7S9QAQ3</accession>
<dbReference type="KEGG" id="poz:I0K15_10920"/>
<dbReference type="Pfam" id="PF22233">
    <property type="entry name" value="PhyR_sigma-like"/>
    <property type="match status" value="1"/>
</dbReference>
<dbReference type="GO" id="GO:0000160">
    <property type="term" value="P:phosphorelay signal transduction system"/>
    <property type="evidence" value="ECO:0007669"/>
    <property type="project" value="InterPro"/>
</dbReference>
<reference evidence="4 5" key="1">
    <citation type="submission" date="2020-11" db="EMBL/GenBank/DDBJ databases">
        <title>Description of Pontivivens ytuae sp. nov. isolated from deep sea sediment of Mariana Trench.</title>
        <authorList>
            <person name="Wang Z."/>
            <person name="Sun Q.-L."/>
            <person name="Xu X.-D."/>
            <person name="Tang Y.-Z."/>
            <person name="Zhang J."/>
        </authorList>
    </citation>
    <scope>NUCLEOTIDE SEQUENCE [LARGE SCALE GENOMIC DNA]</scope>
    <source>
        <strain evidence="4 5">MT2928</strain>
    </source>
</reference>
<keyword evidence="1 2" id="KW-0597">Phosphoprotein</keyword>
<dbReference type="Gene3D" id="1.20.140.160">
    <property type="match status" value="1"/>
</dbReference>
<organism evidence="4 5">
    <name type="scientific">Pontivivens ytuae</name>
    <dbReference type="NCBI Taxonomy" id="2789856"/>
    <lineage>
        <taxon>Bacteria</taxon>
        <taxon>Pseudomonadati</taxon>
        <taxon>Pseudomonadota</taxon>
        <taxon>Alphaproteobacteria</taxon>
        <taxon>Rhodobacterales</taxon>
        <taxon>Paracoccaceae</taxon>
        <taxon>Pontivivens</taxon>
    </lineage>
</organism>
<evidence type="ECO:0000256" key="2">
    <source>
        <dbReference type="PROSITE-ProRule" id="PRU00169"/>
    </source>
</evidence>
<dbReference type="Proteomes" id="UP000594800">
    <property type="component" value="Chromosome"/>
</dbReference>
<dbReference type="SUPFAM" id="SSF52172">
    <property type="entry name" value="CheY-like"/>
    <property type="match status" value="1"/>
</dbReference>
<dbReference type="Pfam" id="PF22029">
    <property type="entry name" value="PhyR_sigma2"/>
    <property type="match status" value="1"/>
</dbReference>
<dbReference type="InterPro" id="IPR013324">
    <property type="entry name" value="RNA_pol_sigma_r3/r4-like"/>
</dbReference>
<dbReference type="Gene3D" id="3.40.50.2300">
    <property type="match status" value="1"/>
</dbReference>
<dbReference type="PANTHER" id="PTHR44591">
    <property type="entry name" value="STRESS RESPONSE REGULATOR PROTEIN 1"/>
    <property type="match status" value="1"/>
</dbReference>
<protein>
    <submittedName>
        <fullName evidence="4">Response regulator</fullName>
    </submittedName>
</protein>
<dbReference type="InterPro" id="IPR001789">
    <property type="entry name" value="Sig_transdc_resp-reg_receiver"/>
</dbReference>
<name>A0A7S9QAQ3_9RHOB</name>
<dbReference type="PANTHER" id="PTHR44591:SF3">
    <property type="entry name" value="RESPONSE REGULATORY DOMAIN-CONTAINING PROTEIN"/>
    <property type="match status" value="1"/>
</dbReference>
<evidence type="ECO:0000313" key="4">
    <source>
        <dbReference type="EMBL" id="QPH52338.1"/>
    </source>
</evidence>